<name>W4L464_9BACT</name>
<dbReference type="EMBL" id="AZHX01002788">
    <property type="protein sequence ID" value="ETW92822.1"/>
    <property type="molecule type" value="Genomic_DNA"/>
</dbReference>
<dbReference type="HOGENOM" id="CLU_2022497_0_0_7"/>
<proteinExistence type="predicted"/>
<sequence>MIELISFDIDGTLEMGDPPGIITLDMVRRARQLGYLIGSCSDRPISVQTRLWDEQQIAVDFTVLKHRLEDVRNQFSAVVYYHIGDTHADQHYAEQAGFRFIWAEVDDVRRHGPHFLQSLFQA</sequence>
<organism evidence="1 2">
    <name type="scientific">Candidatus Entotheonella gemina</name>
    <dbReference type="NCBI Taxonomy" id="1429439"/>
    <lineage>
        <taxon>Bacteria</taxon>
        <taxon>Pseudomonadati</taxon>
        <taxon>Nitrospinota/Tectimicrobiota group</taxon>
        <taxon>Candidatus Tectimicrobiota</taxon>
        <taxon>Candidatus Entotheonellia</taxon>
        <taxon>Candidatus Entotheonellales</taxon>
        <taxon>Candidatus Entotheonellaceae</taxon>
        <taxon>Candidatus Entotheonella</taxon>
    </lineage>
</organism>
<dbReference type="SUPFAM" id="SSF56784">
    <property type="entry name" value="HAD-like"/>
    <property type="match status" value="1"/>
</dbReference>
<dbReference type="InterPro" id="IPR036412">
    <property type="entry name" value="HAD-like_sf"/>
</dbReference>
<gene>
    <name evidence="1" type="ORF">ETSY2_52555</name>
</gene>
<dbReference type="Proteomes" id="UP000019140">
    <property type="component" value="Unassembled WGS sequence"/>
</dbReference>
<comment type="caution">
    <text evidence="1">The sequence shown here is derived from an EMBL/GenBank/DDBJ whole genome shotgun (WGS) entry which is preliminary data.</text>
</comment>
<keyword evidence="2" id="KW-1185">Reference proteome</keyword>
<protein>
    <recommendedName>
        <fullName evidence="3">HAD family hydrolase</fullName>
    </recommendedName>
</protein>
<evidence type="ECO:0000313" key="1">
    <source>
        <dbReference type="EMBL" id="ETW92822.1"/>
    </source>
</evidence>
<accession>W4L464</accession>
<evidence type="ECO:0008006" key="3">
    <source>
        <dbReference type="Google" id="ProtNLM"/>
    </source>
</evidence>
<dbReference type="CDD" id="cd01427">
    <property type="entry name" value="HAD_like"/>
    <property type="match status" value="1"/>
</dbReference>
<evidence type="ECO:0000313" key="2">
    <source>
        <dbReference type="Proteomes" id="UP000019140"/>
    </source>
</evidence>
<reference evidence="1 2" key="1">
    <citation type="journal article" date="2014" name="Nature">
        <title>An environmental bacterial taxon with a large and distinct metabolic repertoire.</title>
        <authorList>
            <person name="Wilson M.C."/>
            <person name="Mori T."/>
            <person name="Ruckert C."/>
            <person name="Uria A.R."/>
            <person name="Helf M.J."/>
            <person name="Takada K."/>
            <person name="Gernert C."/>
            <person name="Steffens U.A."/>
            <person name="Heycke N."/>
            <person name="Schmitt S."/>
            <person name="Rinke C."/>
            <person name="Helfrich E.J."/>
            <person name="Brachmann A.O."/>
            <person name="Gurgui C."/>
            <person name="Wakimoto T."/>
            <person name="Kracht M."/>
            <person name="Crusemann M."/>
            <person name="Hentschel U."/>
            <person name="Abe I."/>
            <person name="Matsunaga S."/>
            <person name="Kalinowski J."/>
            <person name="Takeyama H."/>
            <person name="Piel J."/>
        </authorList>
    </citation>
    <scope>NUCLEOTIDE SEQUENCE [LARGE SCALE GENOMIC DNA]</scope>
    <source>
        <strain evidence="2">TSY2</strain>
    </source>
</reference>
<dbReference type="AlphaFoldDB" id="W4L464"/>